<sequence length="1124" mass="122944">MSMIETLWGLVPATSTGQQWVARTLQLVNWGGYHGHHHVHLSPGATLFSGGSGSGKSTLMDSYIALLMPHTTPFNGASNGGVTGKPRGKEQRNILSYARGKLDEKRVDGETRVRVLRGEKEDTWSAIAMTWVDQGGATFTAVRAWYVPSSARTLENVIAVRGTYDGPFDLTGLEEAARHRFDRRAVTRTGLTCFDTDRDYTARLHTALGIGAGGDGHKAVGLLGRIQAGQQITTVDALYKTMVLEEPSTFATADGAVQQFDELSATRDRMVTARQQVRALRPVREHRAAVDGAVERLRLIDAAGQFSDPASPAALWLAGRRLDLLRASEADLQRRRARARDESTELAARVSAAKLERDAARDLLGAAGGDRLKKAQEEVDRLEARVEPVAAARARFDALLSDVGAEVSDAAGFDAVVEQAHRTLNDTDARAAARRRFTEATLAEKAATEALENLRAELRTVTARKDNIPTDLHRARTALAEAAGLSPDELPFVGELIEVRTEFEPWRDAFNLALGGFATEMLIDVAHLKAFRTAINSVPTARRIRFRGVPTGRRDEVAVEDRTLPARLDHRPTPFTGWLKQELADRFGYVCIDSPAQFALHRKAVTLAGQTSDGGRGAHGGRGVTNVLGFSNARRLRELQAAVADAEAAHAEAEAALETAEAGLDSFERQRGAYEKIADLAWEQVDLGALRTELARWTAIVEEVTSDNPEIGRLRRELGTLEDRVTRLTEESGVAKSRAGDLEAAWERTADAVDTAQRTLDTAEDDGTQVAPEHREYLGALFPGAEGTEGSPAQVVERFDAALERATARVREDQAEAQAAVGRGRDALHTVFETFKERWPNPNLGVDPDTSYDDYERFLTDLEKNGLHELESEWRDSLLRLSGADLTKLDSDISTAVREIRDRIDPVNRILDGLDFSDAQHKLHIELRDTASPVRSRFRADLRGVREAIASAVSDTDRQRAYTRMAKVVDRVRRTAPEFHDLIDVRNHVRISAEKLTKDGAHVAVYDHIGEKSGGESQELVAFIVGAALRYQLGDAGAERPRYAPVFLDEALIKADAHFTGRAINAWRGLGFQLIIGAPNDKHSGIEPHVDAGYIVLKDTSGKSFTQLTVGLPDEAPVPDGAPV</sequence>
<accession>A0A7W3J967</accession>
<reference evidence="5 6" key="1">
    <citation type="submission" date="2020-07" db="EMBL/GenBank/DDBJ databases">
        <title>Sequencing the genomes of 1000 actinobacteria strains.</title>
        <authorList>
            <person name="Klenk H.-P."/>
        </authorList>
    </citation>
    <scope>NUCLEOTIDE SEQUENCE [LARGE SCALE GENOMIC DNA]</scope>
    <source>
        <strain evidence="5 6">DSM 44121</strain>
    </source>
</reference>
<dbReference type="RefSeq" id="WP_182616711.1">
    <property type="nucleotide sequence ID" value="NZ_BAAATF010000003.1"/>
</dbReference>
<dbReference type="Pfam" id="PF13555">
    <property type="entry name" value="AAA_29"/>
    <property type="match status" value="1"/>
</dbReference>
<evidence type="ECO:0000256" key="2">
    <source>
        <dbReference type="ARBA" id="ARBA00023204"/>
    </source>
</evidence>
<dbReference type="GO" id="GO:0006302">
    <property type="term" value="P:double-strand break repair"/>
    <property type="evidence" value="ECO:0007669"/>
    <property type="project" value="TreeGrafter"/>
</dbReference>
<keyword evidence="6" id="KW-1185">Reference proteome</keyword>
<evidence type="ECO:0000313" key="6">
    <source>
        <dbReference type="Proteomes" id="UP000540568"/>
    </source>
</evidence>
<evidence type="ECO:0000256" key="4">
    <source>
        <dbReference type="SAM" id="Coils"/>
    </source>
</evidence>
<name>A0A7W3J967_9MICO</name>
<keyword evidence="3" id="KW-0742">SOS response</keyword>
<dbReference type="PANTHER" id="PTHR32182">
    <property type="entry name" value="DNA REPLICATION AND REPAIR PROTEIN RECF"/>
    <property type="match status" value="1"/>
</dbReference>
<dbReference type="Gene3D" id="1.10.287.1490">
    <property type="match status" value="1"/>
</dbReference>
<keyword evidence="1" id="KW-0227">DNA damage</keyword>
<keyword evidence="4" id="KW-0175">Coiled coil</keyword>
<evidence type="ECO:0000313" key="5">
    <source>
        <dbReference type="EMBL" id="MBA8808592.1"/>
    </source>
</evidence>
<dbReference type="Gene3D" id="3.40.1140.10">
    <property type="match status" value="1"/>
</dbReference>
<dbReference type="Pfam" id="PF13558">
    <property type="entry name" value="SbcC_Walker_B"/>
    <property type="match status" value="1"/>
</dbReference>
<dbReference type="GO" id="GO:0009432">
    <property type="term" value="P:SOS response"/>
    <property type="evidence" value="ECO:0007669"/>
    <property type="project" value="UniProtKB-KW"/>
</dbReference>
<dbReference type="GO" id="GO:0000731">
    <property type="term" value="P:DNA synthesis involved in DNA repair"/>
    <property type="evidence" value="ECO:0007669"/>
    <property type="project" value="TreeGrafter"/>
</dbReference>
<proteinExistence type="predicted"/>
<dbReference type="EMBL" id="JACGWV010000001">
    <property type="protein sequence ID" value="MBA8808592.1"/>
    <property type="molecule type" value="Genomic_DNA"/>
</dbReference>
<organism evidence="5 6">
    <name type="scientific">Promicromonospora sukumoe</name>
    <dbReference type="NCBI Taxonomy" id="88382"/>
    <lineage>
        <taxon>Bacteria</taxon>
        <taxon>Bacillati</taxon>
        <taxon>Actinomycetota</taxon>
        <taxon>Actinomycetes</taxon>
        <taxon>Micrococcales</taxon>
        <taxon>Promicromonosporaceae</taxon>
        <taxon>Promicromonospora</taxon>
    </lineage>
</organism>
<dbReference type="PANTHER" id="PTHR32182:SF0">
    <property type="entry name" value="DNA REPLICATION AND REPAIR PROTEIN RECF"/>
    <property type="match status" value="1"/>
</dbReference>
<dbReference type="InterPro" id="IPR027417">
    <property type="entry name" value="P-loop_NTPase"/>
</dbReference>
<dbReference type="SUPFAM" id="SSF52540">
    <property type="entry name" value="P-loop containing nucleoside triphosphate hydrolases"/>
    <property type="match status" value="1"/>
</dbReference>
<comment type="caution">
    <text evidence="5">The sequence shown here is derived from an EMBL/GenBank/DDBJ whole genome shotgun (WGS) entry which is preliminary data.</text>
</comment>
<keyword evidence="2" id="KW-0234">DNA repair</keyword>
<feature type="coiled-coil region" evidence="4">
    <location>
        <begin position="322"/>
        <end position="392"/>
    </location>
</feature>
<dbReference type="Proteomes" id="UP000540568">
    <property type="component" value="Unassembled WGS sequence"/>
</dbReference>
<gene>
    <name evidence="5" type="ORF">FHX71_002534</name>
</gene>
<dbReference type="AlphaFoldDB" id="A0A7W3J967"/>
<feature type="coiled-coil region" evidence="4">
    <location>
        <begin position="636"/>
        <end position="670"/>
    </location>
</feature>
<evidence type="ECO:0000256" key="1">
    <source>
        <dbReference type="ARBA" id="ARBA00022763"/>
    </source>
</evidence>
<evidence type="ECO:0000256" key="3">
    <source>
        <dbReference type="ARBA" id="ARBA00023236"/>
    </source>
</evidence>
<protein>
    <submittedName>
        <fullName evidence="5">Uncharacterized protein YPO0396</fullName>
    </submittedName>
</protein>